<keyword evidence="4 7" id="KW-0486">Methionine biosynthesis</keyword>
<dbReference type="SUPFAM" id="SSF52317">
    <property type="entry name" value="Class I glutamine amidotransferase-like"/>
    <property type="match status" value="1"/>
</dbReference>
<dbReference type="RefSeq" id="WP_134167213.1">
    <property type="nucleotide sequence ID" value="NZ_SODD01000001.1"/>
</dbReference>
<dbReference type="Pfam" id="PF04204">
    <property type="entry name" value="HTS"/>
    <property type="match status" value="1"/>
</dbReference>
<organism evidence="9 10">
    <name type="scientific">Breznakia blatticola</name>
    <dbReference type="NCBI Taxonomy" id="1754012"/>
    <lineage>
        <taxon>Bacteria</taxon>
        <taxon>Bacillati</taxon>
        <taxon>Bacillota</taxon>
        <taxon>Erysipelotrichia</taxon>
        <taxon>Erysipelotrichales</taxon>
        <taxon>Erysipelotrichaceae</taxon>
        <taxon>Breznakia</taxon>
    </lineage>
</organism>
<feature type="site" description="Important for acyl-CoA specificity" evidence="7">
    <location>
        <position position="111"/>
    </location>
</feature>
<dbReference type="OrthoDB" id="9772423at2"/>
<dbReference type="GO" id="GO:0005737">
    <property type="term" value="C:cytoplasm"/>
    <property type="evidence" value="ECO:0007669"/>
    <property type="project" value="UniProtKB-SubCell"/>
</dbReference>
<evidence type="ECO:0000256" key="5">
    <source>
        <dbReference type="ARBA" id="ARBA00023315"/>
    </source>
</evidence>
<dbReference type="PANTHER" id="PTHR20919">
    <property type="entry name" value="HOMOSERINE O-SUCCINYLTRANSFERASE"/>
    <property type="match status" value="1"/>
</dbReference>
<keyword evidence="3 7" id="KW-0808">Transferase</keyword>
<dbReference type="PIRSF" id="PIRSF000450">
    <property type="entry name" value="H_ser_succinyltr"/>
    <property type="match status" value="1"/>
</dbReference>
<dbReference type="EMBL" id="SODD01000001">
    <property type="protein sequence ID" value="TDW26304.1"/>
    <property type="molecule type" value="Genomic_DNA"/>
</dbReference>
<gene>
    <name evidence="7" type="primary">metAA</name>
    <name evidence="9" type="ORF">EDD63_10117</name>
</gene>
<dbReference type="GO" id="GO:0004414">
    <property type="term" value="F:homoserine O-acetyltransferase activity"/>
    <property type="evidence" value="ECO:0007669"/>
    <property type="project" value="UniProtKB-EC"/>
</dbReference>
<accession>A0A4R8A8R6</accession>
<dbReference type="GO" id="GO:0019281">
    <property type="term" value="P:L-methionine biosynthetic process from homoserine via O-succinyl-L-homoserine and cystathionine"/>
    <property type="evidence" value="ECO:0007669"/>
    <property type="project" value="InterPro"/>
</dbReference>
<evidence type="ECO:0000256" key="8">
    <source>
        <dbReference type="PIRSR" id="PIRSR000450-1"/>
    </source>
</evidence>
<keyword evidence="10" id="KW-1185">Reference proteome</keyword>
<dbReference type="UniPathway" id="UPA00051">
    <property type="reaction ID" value="UER00074"/>
</dbReference>
<dbReference type="GO" id="GO:0008899">
    <property type="term" value="F:homoserine O-succinyltransferase activity"/>
    <property type="evidence" value="ECO:0007669"/>
    <property type="project" value="UniProtKB-UniRule"/>
</dbReference>
<comment type="function">
    <text evidence="7">Transfers an acetyl group from acetyl-CoA to L-homoserine, forming acetyl-L-homoserine.</text>
</comment>
<dbReference type="InterPro" id="IPR033752">
    <property type="entry name" value="MetA_family"/>
</dbReference>
<evidence type="ECO:0000313" key="9">
    <source>
        <dbReference type="EMBL" id="TDW26304.1"/>
    </source>
</evidence>
<comment type="similarity">
    <text evidence="7">Belongs to the MetA family.</text>
</comment>
<name>A0A4R8A8R6_9FIRM</name>
<dbReference type="InterPro" id="IPR029062">
    <property type="entry name" value="Class_I_gatase-like"/>
</dbReference>
<keyword evidence="2 7" id="KW-0028">Amino-acid biosynthesis</keyword>
<dbReference type="CDD" id="cd03131">
    <property type="entry name" value="GATase1_HTS"/>
    <property type="match status" value="1"/>
</dbReference>
<dbReference type="Proteomes" id="UP000294743">
    <property type="component" value="Unassembled WGS sequence"/>
</dbReference>
<evidence type="ECO:0000256" key="1">
    <source>
        <dbReference type="ARBA" id="ARBA00022490"/>
    </source>
</evidence>
<reference evidence="9 10" key="1">
    <citation type="submission" date="2019-03" db="EMBL/GenBank/DDBJ databases">
        <title>Genomic Encyclopedia of Type Strains, Phase IV (KMG-IV): sequencing the most valuable type-strain genomes for metagenomic binning, comparative biology and taxonomic classification.</title>
        <authorList>
            <person name="Goeker M."/>
        </authorList>
    </citation>
    <scope>NUCLEOTIDE SEQUENCE [LARGE SCALE GENOMIC DNA]</scope>
    <source>
        <strain evidence="9 10">DSM 28867</strain>
    </source>
</reference>
<dbReference type="NCBIfam" id="TIGR01001">
    <property type="entry name" value="metA"/>
    <property type="match status" value="1"/>
</dbReference>
<keyword evidence="5 7" id="KW-0012">Acyltransferase</keyword>
<feature type="active site" description="Proton acceptor" evidence="7">
    <location>
        <position position="234"/>
    </location>
</feature>
<feature type="active site" evidence="7">
    <location>
        <position position="236"/>
    </location>
</feature>
<dbReference type="AlphaFoldDB" id="A0A4R8A8R6"/>
<feature type="binding site" evidence="7">
    <location>
        <position position="248"/>
    </location>
    <ligand>
        <name>substrate</name>
    </ligand>
</feature>
<dbReference type="HAMAP" id="MF_00295">
    <property type="entry name" value="MetA_acyltransf"/>
    <property type="match status" value="1"/>
</dbReference>
<comment type="pathway">
    <text evidence="7">Amino-acid biosynthesis; L-methionine biosynthesis via de novo pathway; O-acetyl-L-homoserine from L-homoserine: step 1/1.</text>
</comment>
<evidence type="ECO:0000256" key="2">
    <source>
        <dbReference type="ARBA" id="ARBA00022605"/>
    </source>
</evidence>
<comment type="subcellular location">
    <subcellularLocation>
        <location evidence="7">Cytoplasm</location>
    </subcellularLocation>
</comment>
<feature type="binding site" evidence="7">
    <location>
        <position position="163"/>
    </location>
    <ligand>
        <name>substrate</name>
    </ligand>
</feature>
<protein>
    <recommendedName>
        <fullName evidence="7">Homoserine O-acetyltransferase</fullName>
        <shortName evidence="7">HAT</shortName>
        <ecNumber evidence="7">2.3.1.31</ecNumber>
    </recommendedName>
    <alternativeName>
        <fullName evidence="7">Homoserine transacetylase</fullName>
        <shortName evidence="7">HTA</shortName>
    </alternativeName>
</protein>
<dbReference type="InterPro" id="IPR005697">
    <property type="entry name" value="HST_MetA"/>
</dbReference>
<dbReference type="Gene3D" id="3.40.50.880">
    <property type="match status" value="1"/>
</dbReference>
<evidence type="ECO:0000313" key="10">
    <source>
        <dbReference type="Proteomes" id="UP000294743"/>
    </source>
</evidence>
<sequence length="303" mass="35247">MPINVHDDFPAKKALDQESIFALSNERAMSQDIRPLKLLIVNLMPKKVETEIQLLRLISKTPLQVDVDFLRMESHTSKNTDISHLHKYYLRFVDVKDTKYDALIITGAPVEQYAFQDVDYWDELCEVMEWSKHNVTSTLHICWGAQAGLYYHYGIEKVDYDEKLFGIYKQELVGKHFVVGGFDEIFDCPQSRYTGVNEVQVSNSDALTVLSKMSDVGSNMIMSKDEKNFFILGHLEYDLDTLAKEYIRDANKGLATAKPHNYFVGEDPKRLPYYTWRAHANLLYQNWLNFIYQETPYNVDDIQ</sequence>
<dbReference type="PANTHER" id="PTHR20919:SF0">
    <property type="entry name" value="HOMOSERINE O-SUCCINYLTRANSFERASE"/>
    <property type="match status" value="1"/>
</dbReference>
<proteinExistence type="inferred from homology"/>
<comment type="caution">
    <text evidence="7">Lacks conserved residue(s) required for the propagation of feature annotation.</text>
</comment>
<feature type="site" description="Important for substrate specificity" evidence="7">
    <location>
        <position position="191"/>
    </location>
</feature>
<evidence type="ECO:0000256" key="3">
    <source>
        <dbReference type="ARBA" id="ARBA00022679"/>
    </source>
</evidence>
<evidence type="ECO:0000256" key="7">
    <source>
        <dbReference type="HAMAP-Rule" id="MF_00295"/>
    </source>
</evidence>
<keyword evidence="1 7" id="KW-0963">Cytoplasm</keyword>
<feature type="active site" description="Acyl-thioester intermediate" evidence="7 8">
    <location>
        <position position="142"/>
    </location>
</feature>
<evidence type="ECO:0000256" key="6">
    <source>
        <dbReference type="ARBA" id="ARBA00049043"/>
    </source>
</evidence>
<comment type="catalytic activity">
    <reaction evidence="6 7">
        <text>L-homoserine + acetyl-CoA = O-acetyl-L-homoserine + CoA</text>
        <dbReference type="Rhea" id="RHEA:13701"/>
        <dbReference type="ChEBI" id="CHEBI:57287"/>
        <dbReference type="ChEBI" id="CHEBI:57288"/>
        <dbReference type="ChEBI" id="CHEBI:57476"/>
        <dbReference type="ChEBI" id="CHEBI:57716"/>
        <dbReference type="EC" id="2.3.1.31"/>
    </reaction>
</comment>
<evidence type="ECO:0000256" key="4">
    <source>
        <dbReference type="ARBA" id="ARBA00023167"/>
    </source>
</evidence>
<comment type="caution">
    <text evidence="9">The sequence shown here is derived from an EMBL/GenBank/DDBJ whole genome shotgun (WGS) entry which is preliminary data.</text>
</comment>
<feature type="binding site" evidence="7">
    <location>
        <position position="191"/>
    </location>
    <ligand>
        <name>substrate</name>
    </ligand>
</feature>
<dbReference type="EC" id="2.3.1.31" evidence="7"/>